<feature type="compositionally biased region" description="Basic and acidic residues" evidence="1">
    <location>
        <begin position="211"/>
        <end position="223"/>
    </location>
</feature>
<gene>
    <name evidence="2" type="ORF">SteCoe_33970</name>
</gene>
<name>A0A1R2AVH1_9CILI</name>
<evidence type="ECO:0000313" key="3">
    <source>
        <dbReference type="Proteomes" id="UP000187209"/>
    </source>
</evidence>
<evidence type="ECO:0000256" key="1">
    <source>
        <dbReference type="SAM" id="MobiDB-lite"/>
    </source>
</evidence>
<dbReference type="PANTHER" id="PTHR35381">
    <property type="entry name" value="EF-HAND DOMAIN-CONTAINING PROTEIN"/>
    <property type="match status" value="1"/>
</dbReference>
<dbReference type="AlphaFoldDB" id="A0A1R2AVH1"/>
<evidence type="ECO:0008006" key="4">
    <source>
        <dbReference type="Google" id="ProtNLM"/>
    </source>
</evidence>
<dbReference type="EMBL" id="MPUH01001314">
    <property type="protein sequence ID" value="OMJ68539.1"/>
    <property type="molecule type" value="Genomic_DNA"/>
</dbReference>
<comment type="caution">
    <text evidence="2">The sequence shown here is derived from an EMBL/GenBank/DDBJ whole genome shotgun (WGS) entry which is preliminary data.</text>
</comment>
<organism evidence="2 3">
    <name type="scientific">Stentor coeruleus</name>
    <dbReference type="NCBI Taxonomy" id="5963"/>
    <lineage>
        <taxon>Eukaryota</taxon>
        <taxon>Sar</taxon>
        <taxon>Alveolata</taxon>
        <taxon>Ciliophora</taxon>
        <taxon>Postciliodesmatophora</taxon>
        <taxon>Heterotrichea</taxon>
        <taxon>Heterotrichida</taxon>
        <taxon>Stentoridae</taxon>
        <taxon>Stentor</taxon>
    </lineage>
</organism>
<dbReference type="PANTHER" id="PTHR35381:SF1">
    <property type="entry name" value="EF-HAND DOMAIN-CONTAINING PROTEIN"/>
    <property type="match status" value="1"/>
</dbReference>
<reference evidence="2 3" key="1">
    <citation type="submission" date="2016-11" db="EMBL/GenBank/DDBJ databases">
        <title>The macronuclear genome of Stentor coeruleus: a giant cell with tiny introns.</title>
        <authorList>
            <person name="Slabodnick M."/>
            <person name="Ruby J.G."/>
            <person name="Reiff S.B."/>
            <person name="Swart E.C."/>
            <person name="Gosai S."/>
            <person name="Prabakaran S."/>
            <person name="Witkowska E."/>
            <person name="Larue G.E."/>
            <person name="Fisher S."/>
            <person name="Freeman R.M."/>
            <person name="Gunawardena J."/>
            <person name="Chu W."/>
            <person name="Stover N.A."/>
            <person name="Gregory B.D."/>
            <person name="Nowacki M."/>
            <person name="Derisi J."/>
            <person name="Roy S.W."/>
            <person name="Marshall W.F."/>
            <person name="Sood P."/>
        </authorList>
    </citation>
    <scope>NUCLEOTIDE SEQUENCE [LARGE SCALE GENOMIC DNA]</scope>
    <source>
        <strain evidence="2">WM001</strain>
    </source>
</reference>
<feature type="compositionally biased region" description="Polar residues" evidence="1">
    <location>
        <begin position="97"/>
        <end position="166"/>
    </location>
</feature>
<keyword evidence="3" id="KW-1185">Reference proteome</keyword>
<protein>
    <recommendedName>
        <fullName evidence="4">PFU domain-containing protein</fullName>
    </recommendedName>
</protein>
<feature type="region of interest" description="Disordered" evidence="1">
    <location>
        <begin position="95"/>
        <end position="236"/>
    </location>
</feature>
<proteinExistence type="predicted"/>
<evidence type="ECO:0000313" key="2">
    <source>
        <dbReference type="EMBL" id="OMJ68539.1"/>
    </source>
</evidence>
<dbReference type="Proteomes" id="UP000187209">
    <property type="component" value="Unassembled WGS sequence"/>
</dbReference>
<feature type="compositionally biased region" description="Polar residues" evidence="1">
    <location>
        <begin position="224"/>
        <end position="236"/>
    </location>
</feature>
<dbReference type="OrthoDB" id="296414at2759"/>
<feature type="compositionally biased region" description="Basic and acidic residues" evidence="1">
    <location>
        <begin position="194"/>
        <end position="203"/>
    </location>
</feature>
<accession>A0A1R2AVH1</accession>
<sequence>METDSPELYFPELSPIENNLLGQNYSVDDGEILLIITIDIGDGRKDEIKVYQHDDSDQLALDFCHKHKLGARAKLLLADEIEKYLKIALSKAKIESPPTTDKSTPTMRNNNSFQSPQRPRRNQTFSQRSMQVKQNMLRNPSQGTSHSKIPATITQNRINSVDSSDITKLRRSNSKGPKSITPVTSQQRPGSRKRSQDFAEKSNKRCNSLYEPKKLIEHSKTENSEMSSFKSFSPNKSAWVPECSSRLDISQDHSPNKSIQAEDLKINKNAGAEKSERIMKKIKYQRYKDIFNLLLPDTKGVITIDTVSKSQIPQTVKKIIAPLLEELSELNETLDFNEFYDAMEMLMKVLTPGEKSALLLPSKVKAPVKEEYDFKPKTNVGQGKVSTVSLYERSLQRQQDFSRRIQKEREMKEENEMRECKFAPTLIALHRKTMSNNTVGVIFKGPNDN</sequence>